<feature type="region of interest" description="Disordered" evidence="1">
    <location>
        <begin position="203"/>
        <end position="230"/>
    </location>
</feature>
<proteinExistence type="predicted"/>
<protein>
    <recommendedName>
        <fullName evidence="3">DUF6534 domain-containing protein</fullName>
    </recommendedName>
</protein>
<evidence type="ECO:0000256" key="2">
    <source>
        <dbReference type="SAM" id="Phobius"/>
    </source>
</evidence>
<evidence type="ECO:0000256" key="1">
    <source>
        <dbReference type="SAM" id="MobiDB-lite"/>
    </source>
</evidence>
<name>A0A8H5FF88_9AGAR</name>
<dbReference type="InterPro" id="IPR045339">
    <property type="entry name" value="DUF6534"/>
</dbReference>
<comment type="caution">
    <text evidence="4">The sequence shown here is derived from an EMBL/GenBank/DDBJ whole genome shotgun (WGS) entry which is preliminary data.</text>
</comment>
<keyword evidence="2" id="KW-0472">Membrane</keyword>
<dbReference type="PANTHER" id="PTHR40465">
    <property type="entry name" value="CHROMOSOME 1, WHOLE GENOME SHOTGUN SEQUENCE"/>
    <property type="match status" value="1"/>
</dbReference>
<accession>A0A8H5FF88</accession>
<evidence type="ECO:0000313" key="4">
    <source>
        <dbReference type="EMBL" id="KAF5334586.1"/>
    </source>
</evidence>
<feature type="transmembrane region" description="Helical" evidence="2">
    <location>
        <begin position="49"/>
        <end position="75"/>
    </location>
</feature>
<gene>
    <name evidence="4" type="ORF">D9758_018130</name>
</gene>
<keyword evidence="2" id="KW-0812">Transmembrane</keyword>
<keyword evidence="5" id="KW-1185">Reference proteome</keyword>
<feature type="compositionally biased region" description="Basic and acidic residues" evidence="1">
    <location>
        <begin position="217"/>
        <end position="230"/>
    </location>
</feature>
<feature type="transmembrane region" description="Helical" evidence="2">
    <location>
        <begin position="20"/>
        <end position="37"/>
    </location>
</feature>
<dbReference type="AlphaFoldDB" id="A0A8H5FF88"/>
<feature type="domain" description="DUF6534" evidence="3">
    <location>
        <begin position="95"/>
        <end position="180"/>
    </location>
</feature>
<sequence>MTFREFNSLRLPTLSRPTPLCLIVNGTSAAIVQCFMLNRYWVLTSRKSVVGAIGLTILLHVGSAAYVTALIIAFHNDPSRTRILTGVILWLTSGAVVDISIAILLVVYYISTDVELRSSRRLIRRLTTLALKTGLFTAVTAILPLALFVSDYQTNVDLIFIYNINHVYSLTLLYNLNIRRKLIGIGQTINLGSEVVTPNFRSGVDTRGRSSTSEARAASELRHQPDTINY</sequence>
<dbReference type="EMBL" id="JAACJM010000256">
    <property type="protein sequence ID" value="KAF5334586.1"/>
    <property type="molecule type" value="Genomic_DNA"/>
</dbReference>
<dbReference type="Proteomes" id="UP000559256">
    <property type="component" value="Unassembled WGS sequence"/>
</dbReference>
<feature type="transmembrane region" description="Helical" evidence="2">
    <location>
        <begin position="129"/>
        <end position="147"/>
    </location>
</feature>
<dbReference type="Pfam" id="PF20152">
    <property type="entry name" value="DUF6534"/>
    <property type="match status" value="1"/>
</dbReference>
<evidence type="ECO:0000259" key="3">
    <source>
        <dbReference type="Pfam" id="PF20152"/>
    </source>
</evidence>
<evidence type="ECO:0000313" key="5">
    <source>
        <dbReference type="Proteomes" id="UP000559256"/>
    </source>
</evidence>
<feature type="transmembrane region" description="Helical" evidence="2">
    <location>
        <begin position="159"/>
        <end position="176"/>
    </location>
</feature>
<feature type="transmembrane region" description="Helical" evidence="2">
    <location>
        <begin position="87"/>
        <end position="109"/>
    </location>
</feature>
<dbReference type="PANTHER" id="PTHR40465:SF1">
    <property type="entry name" value="DUF6534 DOMAIN-CONTAINING PROTEIN"/>
    <property type="match status" value="1"/>
</dbReference>
<organism evidence="4 5">
    <name type="scientific">Tetrapyrgos nigripes</name>
    <dbReference type="NCBI Taxonomy" id="182062"/>
    <lineage>
        <taxon>Eukaryota</taxon>
        <taxon>Fungi</taxon>
        <taxon>Dikarya</taxon>
        <taxon>Basidiomycota</taxon>
        <taxon>Agaricomycotina</taxon>
        <taxon>Agaricomycetes</taxon>
        <taxon>Agaricomycetidae</taxon>
        <taxon>Agaricales</taxon>
        <taxon>Marasmiineae</taxon>
        <taxon>Marasmiaceae</taxon>
        <taxon>Tetrapyrgos</taxon>
    </lineage>
</organism>
<keyword evidence="2" id="KW-1133">Transmembrane helix</keyword>
<reference evidence="4 5" key="1">
    <citation type="journal article" date="2020" name="ISME J.">
        <title>Uncovering the hidden diversity of litter-decomposition mechanisms in mushroom-forming fungi.</title>
        <authorList>
            <person name="Floudas D."/>
            <person name="Bentzer J."/>
            <person name="Ahren D."/>
            <person name="Johansson T."/>
            <person name="Persson P."/>
            <person name="Tunlid A."/>
        </authorList>
    </citation>
    <scope>NUCLEOTIDE SEQUENCE [LARGE SCALE GENOMIC DNA]</scope>
    <source>
        <strain evidence="4 5">CBS 291.85</strain>
    </source>
</reference>
<dbReference type="OrthoDB" id="3203775at2759"/>